<dbReference type="Proteomes" id="UP000037755">
    <property type="component" value="Unassembled WGS sequence"/>
</dbReference>
<evidence type="ECO:0000313" key="1">
    <source>
        <dbReference type="EMBL" id="KOS06255.1"/>
    </source>
</evidence>
<reference evidence="1 2" key="1">
    <citation type="submission" date="2015-08" db="EMBL/GenBank/DDBJ databases">
        <title>Whole genome sequence of Flavobacterium akiainvivens IK-1T, from decaying Wikstroemia oahuensis, an endemic Hawaiian shrub.</title>
        <authorList>
            <person name="Wan X."/>
            <person name="Hou S."/>
            <person name="Saito J."/>
            <person name="Donachie S."/>
        </authorList>
    </citation>
    <scope>NUCLEOTIDE SEQUENCE [LARGE SCALE GENOMIC DNA]</scope>
    <source>
        <strain evidence="1 2">IK-1</strain>
    </source>
</reference>
<dbReference type="RefSeq" id="WP_054407751.1">
    <property type="nucleotide sequence ID" value="NZ_FOYA01000001.1"/>
</dbReference>
<gene>
    <name evidence="1" type="ORF">AM493_09585</name>
</gene>
<organism evidence="1 2">
    <name type="scientific">Flavobacterium akiainvivens</name>
    <dbReference type="NCBI Taxonomy" id="1202724"/>
    <lineage>
        <taxon>Bacteria</taxon>
        <taxon>Pseudomonadati</taxon>
        <taxon>Bacteroidota</taxon>
        <taxon>Flavobacteriia</taxon>
        <taxon>Flavobacteriales</taxon>
        <taxon>Flavobacteriaceae</taxon>
        <taxon>Flavobacterium</taxon>
    </lineage>
</organism>
<dbReference type="EMBL" id="LIYD01000005">
    <property type="protein sequence ID" value="KOS06255.1"/>
    <property type="molecule type" value="Genomic_DNA"/>
</dbReference>
<protein>
    <submittedName>
        <fullName evidence="1">Uncharacterized protein</fullName>
    </submittedName>
</protein>
<keyword evidence="2" id="KW-1185">Reference proteome</keyword>
<dbReference type="OrthoDB" id="1413206at2"/>
<evidence type="ECO:0000313" key="2">
    <source>
        <dbReference type="Proteomes" id="UP000037755"/>
    </source>
</evidence>
<dbReference type="PATRIC" id="fig|1202724.3.peg.1989"/>
<sequence>MKAYIDNNIIIDFEQNTLTKEMLLENVDSTIKMFFYSSAHLQEANEITGLDNEKTENLIKRFNSISNITDNNYLHHEIKTKKIYHLIQNPQTVYNDVTEISFAQTSMKSIVNTINEEQKQLFRDQLGINSKELNNYSAVEVVNHINSKKDLFGGMTMVELIEKAIELHPQNEDFGLHNKISGLFELLDMIGYWKDKYSPKSNYARLWDSSHTYYSSFCDYFISDDKKTRNKAKVAFYLYGINTKVISSKGLE</sequence>
<proteinExistence type="predicted"/>
<accession>A0A0M8MAW6</accession>
<comment type="caution">
    <text evidence="1">The sequence shown here is derived from an EMBL/GenBank/DDBJ whole genome shotgun (WGS) entry which is preliminary data.</text>
</comment>
<dbReference type="AlphaFoldDB" id="A0A0M8MAW6"/>
<name>A0A0M8MAW6_9FLAO</name>